<feature type="domain" description="GH15-like" evidence="1">
    <location>
        <begin position="234"/>
        <end position="599"/>
    </location>
</feature>
<feature type="domain" description="Trehalase-like N-terminal" evidence="2">
    <location>
        <begin position="6"/>
        <end position="144"/>
    </location>
</feature>
<evidence type="ECO:0000313" key="3">
    <source>
        <dbReference type="EMBL" id="GAA4578902.1"/>
    </source>
</evidence>
<proteinExistence type="predicted"/>
<comment type="caution">
    <text evidence="3">The sequence shown here is derived from an EMBL/GenBank/DDBJ whole genome shotgun (WGS) entry which is preliminary data.</text>
</comment>
<dbReference type="GO" id="GO:0016787">
    <property type="term" value="F:hydrolase activity"/>
    <property type="evidence" value="ECO:0007669"/>
    <property type="project" value="UniProtKB-KW"/>
</dbReference>
<sequence length="635" mass="71371">MESYPFVESHGLIGDLQTAALIADDGTLDWFCAPRFDSPSLFAGLLDRKRGGHFRIAPDGAGYVRKEQLYLPGTPILITRFLTSDGVGEVIDFMPVAGDTPTDRHCLIRLVSVVRGTIRFRTDCQPRFNYGRDRHDIEMHTDGAVFRSPTLSMTVHRVRHADQPPDQVEIERHGDGVRGFATLREGATGGVLLETGSGEPPRLIGPEEIRAMYEQTRDYWRAWLSGSCYRGRWREAVERSALTLKLLTYAPTGALIAAPTAGLPEQIGGTRNWDYRYAWIRDASASVHALLGLGFTAEARRYLHWLNDRIREAAGRATPLHHLYRVDGSTDLDEELLDHLEGYRRSYPVRVGNAAADQLQLDIYGEALGAIHLADAYGLRSSYQAWLNTVKLIDWLCEHWDRPDEGIWETRGGRQDFTFGRLMSWVAVDRAIRLAQRYGVPGEIDRWSAERGRIYHQIMNRGYHPARRAFVQHYDSDVLDAALLIMPAVGFIAPDDPMWQSTLRAMDDELVSDSLVYRYNPTASPDGMPGNEGTFSMCTFWYVEALARSGRLNDALINFEKMLTYSTHLGLFAEEIGPTGEQVGNFPQAFSHLALIRAAMALDYLMDGAPAPCRAPLETLVEQDSPRPWKLVRGT</sequence>
<dbReference type="PANTHER" id="PTHR31616">
    <property type="entry name" value="TREHALASE"/>
    <property type="match status" value="1"/>
</dbReference>
<reference evidence="4" key="1">
    <citation type="journal article" date="2019" name="Int. J. Syst. Evol. Microbiol.">
        <title>The Global Catalogue of Microorganisms (GCM) 10K type strain sequencing project: providing services to taxonomists for standard genome sequencing and annotation.</title>
        <authorList>
            <consortium name="The Broad Institute Genomics Platform"/>
            <consortium name="The Broad Institute Genome Sequencing Center for Infectious Disease"/>
            <person name="Wu L."/>
            <person name="Ma J."/>
        </authorList>
    </citation>
    <scope>NUCLEOTIDE SEQUENCE [LARGE SCALE GENOMIC DNA]</scope>
    <source>
        <strain evidence="4">JCM 3175</strain>
    </source>
</reference>
<accession>A0ABP8T1V6</accession>
<dbReference type="InterPro" id="IPR011613">
    <property type="entry name" value="GH15-like"/>
</dbReference>
<dbReference type="RefSeq" id="WP_346124404.1">
    <property type="nucleotide sequence ID" value="NZ_BAABGU010000044.1"/>
</dbReference>
<keyword evidence="4" id="KW-1185">Reference proteome</keyword>
<evidence type="ECO:0000313" key="4">
    <source>
        <dbReference type="Proteomes" id="UP001500307"/>
    </source>
</evidence>
<dbReference type="Proteomes" id="UP001500307">
    <property type="component" value="Unassembled WGS sequence"/>
</dbReference>
<dbReference type="EMBL" id="BAABGU010000044">
    <property type="protein sequence ID" value="GAA4578902.1"/>
    <property type="molecule type" value="Genomic_DNA"/>
</dbReference>
<dbReference type="Pfam" id="PF00723">
    <property type="entry name" value="Glyco_hydro_15"/>
    <property type="match status" value="1"/>
</dbReference>
<organism evidence="3 4">
    <name type="scientific">Micromonospora coerulea</name>
    <dbReference type="NCBI Taxonomy" id="47856"/>
    <lineage>
        <taxon>Bacteria</taxon>
        <taxon>Bacillati</taxon>
        <taxon>Actinomycetota</taxon>
        <taxon>Actinomycetes</taxon>
        <taxon>Micromonosporales</taxon>
        <taxon>Micromonosporaceae</taxon>
        <taxon>Micromonospora</taxon>
    </lineage>
</organism>
<gene>
    <name evidence="3" type="ORF">GCM10023176_55680</name>
</gene>
<evidence type="ECO:0000259" key="1">
    <source>
        <dbReference type="Pfam" id="PF00723"/>
    </source>
</evidence>
<protein>
    <submittedName>
        <fullName evidence="3">Glycoside hydrolase family 15 protein</fullName>
    </submittedName>
</protein>
<evidence type="ECO:0000259" key="2">
    <source>
        <dbReference type="Pfam" id="PF19291"/>
    </source>
</evidence>
<dbReference type="SUPFAM" id="SSF48208">
    <property type="entry name" value="Six-hairpin glycosidases"/>
    <property type="match status" value="1"/>
</dbReference>
<dbReference type="Pfam" id="PF19291">
    <property type="entry name" value="TREH_N"/>
    <property type="match status" value="1"/>
</dbReference>
<dbReference type="InterPro" id="IPR045582">
    <property type="entry name" value="Trehalase-like_N"/>
</dbReference>
<dbReference type="InterPro" id="IPR012341">
    <property type="entry name" value="6hp_glycosidase-like_sf"/>
</dbReference>
<dbReference type="InterPro" id="IPR008928">
    <property type="entry name" value="6-hairpin_glycosidase_sf"/>
</dbReference>
<name>A0ABP8T1V6_9ACTN</name>
<dbReference type="PANTHER" id="PTHR31616:SF0">
    <property type="entry name" value="GLUCAN 1,4-ALPHA-GLUCOSIDASE"/>
    <property type="match status" value="1"/>
</dbReference>
<keyword evidence="3" id="KW-0378">Hydrolase</keyword>
<dbReference type="Gene3D" id="1.50.10.10">
    <property type="match status" value="1"/>
</dbReference>